<evidence type="ECO:0000256" key="2">
    <source>
        <dbReference type="SAM" id="SignalP"/>
    </source>
</evidence>
<dbReference type="Proteomes" id="UP000747542">
    <property type="component" value="Unassembled WGS sequence"/>
</dbReference>
<feature type="chain" id="PRO_5035241059" evidence="2">
    <location>
        <begin position="17"/>
        <end position="171"/>
    </location>
</feature>
<proteinExistence type="predicted"/>
<keyword evidence="4" id="KW-1185">Reference proteome</keyword>
<evidence type="ECO:0000256" key="1">
    <source>
        <dbReference type="SAM" id="MobiDB-lite"/>
    </source>
</evidence>
<feature type="signal peptide" evidence="2">
    <location>
        <begin position="1"/>
        <end position="16"/>
    </location>
</feature>
<sequence length="171" mass="18165">MKLLMLLLVCVGVALAGVVQPVANSPPQSRGDFGASVTSFVNKFTTPCTTTVTEYTTIEAVETVLATSPTTHTETGDVDEETEAETEDASNQTETPEPEQDNLLLPDVPESRELLMPRSFFSCSTVTHTYSMNSISAITTFVSTIIATSGCDAPTLSYAPCLGPTAIYSMP</sequence>
<comment type="caution">
    <text evidence="3">The sequence shown here is derived from an EMBL/GenBank/DDBJ whole genome shotgun (WGS) entry which is preliminary data.</text>
</comment>
<organism evidence="3 4">
    <name type="scientific">Homarus americanus</name>
    <name type="common">American lobster</name>
    <dbReference type="NCBI Taxonomy" id="6706"/>
    <lineage>
        <taxon>Eukaryota</taxon>
        <taxon>Metazoa</taxon>
        <taxon>Ecdysozoa</taxon>
        <taxon>Arthropoda</taxon>
        <taxon>Crustacea</taxon>
        <taxon>Multicrustacea</taxon>
        <taxon>Malacostraca</taxon>
        <taxon>Eumalacostraca</taxon>
        <taxon>Eucarida</taxon>
        <taxon>Decapoda</taxon>
        <taxon>Pleocyemata</taxon>
        <taxon>Astacidea</taxon>
        <taxon>Nephropoidea</taxon>
        <taxon>Nephropidae</taxon>
        <taxon>Homarus</taxon>
    </lineage>
</organism>
<evidence type="ECO:0000313" key="4">
    <source>
        <dbReference type="Proteomes" id="UP000747542"/>
    </source>
</evidence>
<accession>A0A8J5NAJ8</accession>
<name>A0A8J5NAJ8_HOMAM</name>
<keyword evidence="2" id="KW-0732">Signal</keyword>
<feature type="compositionally biased region" description="Acidic residues" evidence="1">
    <location>
        <begin position="76"/>
        <end position="88"/>
    </location>
</feature>
<feature type="region of interest" description="Disordered" evidence="1">
    <location>
        <begin position="66"/>
        <end position="103"/>
    </location>
</feature>
<dbReference type="EMBL" id="JAHLQT010004419">
    <property type="protein sequence ID" value="KAG7175963.1"/>
    <property type="molecule type" value="Genomic_DNA"/>
</dbReference>
<dbReference type="AlphaFoldDB" id="A0A8J5NAJ8"/>
<evidence type="ECO:0000313" key="3">
    <source>
        <dbReference type="EMBL" id="KAG7175963.1"/>
    </source>
</evidence>
<reference evidence="3" key="1">
    <citation type="journal article" date="2021" name="Sci. Adv.">
        <title>The American lobster genome reveals insights on longevity, neural, and immune adaptations.</title>
        <authorList>
            <person name="Polinski J.M."/>
            <person name="Zimin A.V."/>
            <person name="Clark K.F."/>
            <person name="Kohn A.B."/>
            <person name="Sadowski N."/>
            <person name="Timp W."/>
            <person name="Ptitsyn A."/>
            <person name="Khanna P."/>
            <person name="Romanova D.Y."/>
            <person name="Williams P."/>
            <person name="Greenwood S.J."/>
            <person name="Moroz L.L."/>
            <person name="Walt D.R."/>
            <person name="Bodnar A.G."/>
        </authorList>
    </citation>
    <scope>NUCLEOTIDE SEQUENCE</scope>
    <source>
        <strain evidence="3">GMGI-L3</strain>
    </source>
</reference>
<protein>
    <submittedName>
        <fullName evidence="3">Uncharacterized protein</fullName>
    </submittedName>
</protein>
<gene>
    <name evidence="3" type="ORF">Hamer_G016906</name>
</gene>